<gene>
    <name evidence="1" type="ORF">AAG570_011295</name>
</gene>
<evidence type="ECO:0000313" key="1">
    <source>
        <dbReference type="EMBL" id="KAL1131682.1"/>
    </source>
</evidence>
<dbReference type="Proteomes" id="UP001558652">
    <property type="component" value="Unassembled WGS sequence"/>
</dbReference>
<evidence type="ECO:0000313" key="2">
    <source>
        <dbReference type="Proteomes" id="UP001558652"/>
    </source>
</evidence>
<comment type="caution">
    <text evidence="1">The sequence shown here is derived from an EMBL/GenBank/DDBJ whole genome shotgun (WGS) entry which is preliminary data.</text>
</comment>
<reference evidence="1 2" key="1">
    <citation type="submission" date="2024-07" db="EMBL/GenBank/DDBJ databases">
        <title>Chromosome-level genome assembly of the water stick insect Ranatra chinensis (Heteroptera: Nepidae).</title>
        <authorList>
            <person name="Liu X."/>
        </authorList>
    </citation>
    <scope>NUCLEOTIDE SEQUENCE [LARGE SCALE GENOMIC DNA]</scope>
    <source>
        <strain evidence="1">Cailab_2021Rc</strain>
        <tissue evidence="1">Muscle</tissue>
    </source>
</reference>
<dbReference type="EMBL" id="JBFDAA010000006">
    <property type="protein sequence ID" value="KAL1131682.1"/>
    <property type="molecule type" value="Genomic_DNA"/>
</dbReference>
<accession>A0ABD0YWG3</accession>
<proteinExistence type="predicted"/>
<protein>
    <submittedName>
        <fullName evidence="1">Uncharacterized protein</fullName>
    </submittedName>
</protein>
<name>A0ABD0YWG3_9HEMI</name>
<sequence>MTSKRPNISYRNKKNSESWDNVLCSMGDDSSASKICRTPRCQFLKQVEDVKASRPHPSSPLALDGATLAVERLGPVAKLQERNAVLRNTNGRFRRFRGQSHLEDQISGVGRVVTNGGSNVWLPMLEASSGKVCILRSQTYRVNMVWLGLLFASLKESSGTLWVNGPPVSCSGGITNLHVEEKNALSVRLLQLSSLGNTLTMVAVGGYTSDGVVCGSTLRPDLPWPEWQGAGSRFPIGRLPRDLIGFSPVLNPR</sequence>
<dbReference type="AlphaFoldDB" id="A0ABD0YWG3"/>
<keyword evidence="2" id="KW-1185">Reference proteome</keyword>
<organism evidence="1 2">
    <name type="scientific">Ranatra chinensis</name>
    <dbReference type="NCBI Taxonomy" id="642074"/>
    <lineage>
        <taxon>Eukaryota</taxon>
        <taxon>Metazoa</taxon>
        <taxon>Ecdysozoa</taxon>
        <taxon>Arthropoda</taxon>
        <taxon>Hexapoda</taxon>
        <taxon>Insecta</taxon>
        <taxon>Pterygota</taxon>
        <taxon>Neoptera</taxon>
        <taxon>Paraneoptera</taxon>
        <taxon>Hemiptera</taxon>
        <taxon>Heteroptera</taxon>
        <taxon>Panheteroptera</taxon>
        <taxon>Nepomorpha</taxon>
        <taxon>Nepidae</taxon>
        <taxon>Ranatrinae</taxon>
        <taxon>Ranatra</taxon>
    </lineage>
</organism>